<feature type="signal peptide" evidence="1">
    <location>
        <begin position="1"/>
        <end position="29"/>
    </location>
</feature>
<sequence length="164" mass="17070">MKAQSNKRMAVAAALAAAFAFGPAGTAFAAQATGAVGGTVTDSGAGNANGGGLPQIQQQGDVSYVSGGVGQDESSALKRARSHWPLSMQFIGPGSDFLADVHVRIVDAHNNEVLQADSLGPFMLVKLRPGRYTVHATYKDRDQTKTVSIASKGSTQAAFYWNVE</sequence>
<dbReference type="KEGG" id="pdio:PDMSB3_0278.2"/>
<reference evidence="2 3" key="1">
    <citation type="submission" date="2019-08" db="EMBL/GenBank/DDBJ databases">
        <authorList>
            <person name="Herpell B J."/>
        </authorList>
    </citation>
    <scope>NUCLEOTIDE SEQUENCE [LARGE SCALE GENOMIC DNA]</scope>
    <source>
        <strain evidence="3">Msb3</strain>
        <plasmid evidence="2 3">pI</plasmid>
    </source>
</reference>
<proteinExistence type="predicted"/>
<geneLocation type="plasmid" evidence="2 3">
    <name>pI</name>
</geneLocation>
<dbReference type="Proteomes" id="UP000325811">
    <property type="component" value="Plasmid pI"/>
</dbReference>
<evidence type="ECO:0000313" key="3">
    <source>
        <dbReference type="Proteomes" id="UP000325811"/>
    </source>
</evidence>
<keyword evidence="2" id="KW-0614">Plasmid</keyword>
<evidence type="ECO:0000256" key="1">
    <source>
        <dbReference type="SAM" id="SignalP"/>
    </source>
</evidence>
<feature type="chain" id="PRO_5024962612" description="Carboxypeptidase regulatory-like domain-containing protein" evidence="1">
    <location>
        <begin position="30"/>
        <end position="164"/>
    </location>
</feature>
<evidence type="ECO:0000313" key="2">
    <source>
        <dbReference type="EMBL" id="VVD31114.1"/>
    </source>
</evidence>
<keyword evidence="1" id="KW-0732">Signal</keyword>
<keyword evidence="3" id="KW-1185">Reference proteome</keyword>
<dbReference type="EMBL" id="LR699555">
    <property type="protein sequence ID" value="VVD31114.1"/>
    <property type="molecule type" value="Genomic_DNA"/>
</dbReference>
<evidence type="ECO:0008006" key="4">
    <source>
        <dbReference type="Google" id="ProtNLM"/>
    </source>
</evidence>
<organism evidence="2 3">
    <name type="scientific">Paraburkholderia dioscoreae</name>
    <dbReference type="NCBI Taxonomy" id="2604047"/>
    <lineage>
        <taxon>Bacteria</taxon>
        <taxon>Pseudomonadati</taxon>
        <taxon>Pseudomonadota</taxon>
        <taxon>Betaproteobacteria</taxon>
        <taxon>Burkholderiales</taxon>
        <taxon>Burkholderiaceae</taxon>
        <taxon>Paraburkholderia</taxon>
    </lineage>
</organism>
<dbReference type="AlphaFoldDB" id="A0A5Q4Z2S9"/>
<dbReference type="RefSeq" id="WP_165190101.1">
    <property type="nucleotide sequence ID" value="NZ_LR699555.1"/>
</dbReference>
<gene>
    <name evidence="2" type="ORF">PDMSB3_0278</name>
</gene>
<dbReference type="Gene3D" id="2.60.40.1120">
    <property type="entry name" value="Carboxypeptidase-like, regulatory domain"/>
    <property type="match status" value="1"/>
</dbReference>
<accession>A0A5Q4Z2S9</accession>
<name>A0A5Q4Z2S9_9BURK</name>
<protein>
    <recommendedName>
        <fullName evidence="4">Carboxypeptidase regulatory-like domain-containing protein</fullName>
    </recommendedName>
</protein>